<keyword evidence="2" id="KW-1185">Reference proteome</keyword>
<organism evidence="1 2">
    <name type="scientific">Amanita thiersii Skay4041</name>
    <dbReference type="NCBI Taxonomy" id="703135"/>
    <lineage>
        <taxon>Eukaryota</taxon>
        <taxon>Fungi</taxon>
        <taxon>Dikarya</taxon>
        <taxon>Basidiomycota</taxon>
        <taxon>Agaricomycotina</taxon>
        <taxon>Agaricomycetes</taxon>
        <taxon>Agaricomycetidae</taxon>
        <taxon>Agaricales</taxon>
        <taxon>Pluteineae</taxon>
        <taxon>Amanitaceae</taxon>
        <taxon>Amanita</taxon>
    </lineage>
</organism>
<accession>A0A2A9NS20</accession>
<proteinExistence type="predicted"/>
<dbReference type="AlphaFoldDB" id="A0A2A9NS20"/>
<dbReference type="EMBL" id="KZ301981">
    <property type="protein sequence ID" value="PFH52144.1"/>
    <property type="molecule type" value="Genomic_DNA"/>
</dbReference>
<evidence type="ECO:0000313" key="2">
    <source>
        <dbReference type="Proteomes" id="UP000242287"/>
    </source>
</evidence>
<sequence>MHDMNTHISDCGLMFVSQPELLIGPLQGGSELVDITVCVNKERLELSTGINSQEAKGPTAYMPPKTIEILILEFTTGFNLMFENICTFGLNLHSDHSVSLSQLHIRLVSMTCINVTATISQNVKNKTGSSLRRQEQETDLICHARREAEEKLSRLDDESRLAER</sequence>
<protein>
    <submittedName>
        <fullName evidence="1">Uncharacterized protein</fullName>
    </submittedName>
</protein>
<gene>
    <name evidence="1" type="ORF">AMATHDRAFT_46505</name>
</gene>
<evidence type="ECO:0000313" key="1">
    <source>
        <dbReference type="EMBL" id="PFH52144.1"/>
    </source>
</evidence>
<name>A0A2A9NS20_9AGAR</name>
<reference evidence="1 2" key="1">
    <citation type="submission" date="2014-02" db="EMBL/GenBank/DDBJ databases">
        <title>Transposable element dynamics among asymbiotic and ectomycorrhizal Amanita fungi.</title>
        <authorList>
            <consortium name="DOE Joint Genome Institute"/>
            <person name="Hess J."/>
            <person name="Skrede I."/>
            <person name="Wolfe B."/>
            <person name="LaButti K."/>
            <person name="Ohm R.A."/>
            <person name="Grigoriev I.V."/>
            <person name="Pringle A."/>
        </authorList>
    </citation>
    <scope>NUCLEOTIDE SEQUENCE [LARGE SCALE GENOMIC DNA]</scope>
    <source>
        <strain evidence="1 2">SKay4041</strain>
    </source>
</reference>
<dbReference type="Proteomes" id="UP000242287">
    <property type="component" value="Unassembled WGS sequence"/>
</dbReference>